<reference evidence="1 2" key="1">
    <citation type="journal article" date="2018" name="Sci. Rep.">
        <title>Genome sequence of the cauliflower mushroom Sparassis crispa (Hanabiratake) and its association with beneficial usage.</title>
        <authorList>
            <person name="Kiyama R."/>
            <person name="Furutani Y."/>
            <person name="Kawaguchi K."/>
            <person name="Nakanishi T."/>
        </authorList>
    </citation>
    <scope>NUCLEOTIDE SEQUENCE [LARGE SCALE GENOMIC DNA]</scope>
</reference>
<dbReference type="Proteomes" id="UP000287166">
    <property type="component" value="Unassembled WGS sequence"/>
</dbReference>
<dbReference type="InParanoid" id="A0A401GT91"/>
<keyword evidence="2" id="KW-1185">Reference proteome</keyword>
<dbReference type="RefSeq" id="XP_027616306.1">
    <property type="nucleotide sequence ID" value="XM_027760505.1"/>
</dbReference>
<name>A0A401GT91_9APHY</name>
<comment type="caution">
    <text evidence="1">The sequence shown here is derived from an EMBL/GenBank/DDBJ whole genome shotgun (WGS) entry which is preliminary data.</text>
</comment>
<accession>A0A401GT91</accession>
<dbReference type="AlphaFoldDB" id="A0A401GT91"/>
<evidence type="ECO:0000313" key="1">
    <source>
        <dbReference type="EMBL" id="GBE85393.1"/>
    </source>
</evidence>
<dbReference type="EMBL" id="BFAD01000007">
    <property type="protein sequence ID" value="GBE85393.1"/>
    <property type="molecule type" value="Genomic_DNA"/>
</dbReference>
<proteinExistence type="predicted"/>
<dbReference type="GeneID" id="38782310"/>
<evidence type="ECO:0000313" key="2">
    <source>
        <dbReference type="Proteomes" id="UP000287166"/>
    </source>
</evidence>
<sequence>MHAGTSLEDLELHLVYPTTAFNVQDLNIGQCTALRDLTFRVAQSISLAEILRMISPNCRLHKLDILMVPGEVDCEWESAACLLDEQQFLTLREFRLDVSGDEVAEEEKRRISDRFDALHRRGVDVKLHLNPWDWEQYSDDSSTT</sequence>
<protein>
    <recommendedName>
        <fullName evidence="3">F-box domain-containing protein</fullName>
    </recommendedName>
</protein>
<gene>
    <name evidence="1" type="ORF">SCP_0705800</name>
</gene>
<organism evidence="1 2">
    <name type="scientific">Sparassis crispa</name>
    <dbReference type="NCBI Taxonomy" id="139825"/>
    <lineage>
        <taxon>Eukaryota</taxon>
        <taxon>Fungi</taxon>
        <taxon>Dikarya</taxon>
        <taxon>Basidiomycota</taxon>
        <taxon>Agaricomycotina</taxon>
        <taxon>Agaricomycetes</taxon>
        <taxon>Polyporales</taxon>
        <taxon>Sparassidaceae</taxon>
        <taxon>Sparassis</taxon>
    </lineage>
</organism>
<evidence type="ECO:0008006" key="3">
    <source>
        <dbReference type="Google" id="ProtNLM"/>
    </source>
</evidence>